<keyword evidence="3" id="KW-1185">Reference proteome</keyword>
<proteinExistence type="predicted"/>
<dbReference type="PANTHER" id="PTHR42060:SF3">
    <property type="entry name" value="SMP-30_GLUCONOLACTONASE_LRE-LIKE REGION DOMAIN-CONTAINING PROTEIN"/>
    <property type="match status" value="1"/>
</dbReference>
<evidence type="ECO:0008006" key="4">
    <source>
        <dbReference type="Google" id="ProtNLM"/>
    </source>
</evidence>
<dbReference type="EMBL" id="WVTA01000003">
    <property type="protein sequence ID" value="KAK3215271.1"/>
    <property type="molecule type" value="Genomic_DNA"/>
</dbReference>
<reference evidence="2 3" key="1">
    <citation type="submission" date="2021-02" db="EMBL/GenBank/DDBJ databases">
        <title>Genome assembly of Pseudopithomyces chartarum.</title>
        <authorList>
            <person name="Jauregui R."/>
            <person name="Singh J."/>
            <person name="Voisey C."/>
        </authorList>
    </citation>
    <scope>NUCLEOTIDE SEQUENCE [LARGE SCALE GENOMIC DNA]</scope>
    <source>
        <strain evidence="2 3">AGR01</strain>
    </source>
</reference>
<feature type="signal peptide" evidence="1">
    <location>
        <begin position="1"/>
        <end position="19"/>
    </location>
</feature>
<name>A0AAN6RLC8_9PLEO</name>
<keyword evidence="1" id="KW-0732">Signal</keyword>
<dbReference type="InterPro" id="IPR052998">
    <property type="entry name" value="Hetero-Diels-Alderase-like"/>
</dbReference>
<dbReference type="Proteomes" id="UP001280581">
    <property type="component" value="Unassembled WGS sequence"/>
</dbReference>
<dbReference type="SUPFAM" id="SSF63829">
    <property type="entry name" value="Calcium-dependent phosphotriesterase"/>
    <property type="match status" value="1"/>
</dbReference>
<dbReference type="AlphaFoldDB" id="A0AAN6RLC8"/>
<protein>
    <recommendedName>
        <fullName evidence="4">SMP-30/Gluconolactonase/LRE-like region domain-containing protein</fullName>
    </recommendedName>
</protein>
<accession>A0AAN6RLC8</accession>
<feature type="chain" id="PRO_5042931544" description="SMP-30/Gluconolactonase/LRE-like region domain-containing protein" evidence="1">
    <location>
        <begin position="20"/>
        <end position="335"/>
    </location>
</feature>
<dbReference type="InterPro" id="IPR011042">
    <property type="entry name" value="6-blade_b-propeller_TolB-like"/>
</dbReference>
<comment type="caution">
    <text evidence="2">The sequence shown here is derived from an EMBL/GenBank/DDBJ whole genome shotgun (WGS) entry which is preliminary data.</text>
</comment>
<evidence type="ECO:0000256" key="1">
    <source>
        <dbReference type="SAM" id="SignalP"/>
    </source>
</evidence>
<dbReference type="Gene3D" id="2.120.10.30">
    <property type="entry name" value="TolB, C-terminal domain"/>
    <property type="match status" value="1"/>
</dbReference>
<evidence type="ECO:0000313" key="3">
    <source>
        <dbReference type="Proteomes" id="UP001280581"/>
    </source>
</evidence>
<sequence length="335" mass="35430">MRIFDAWALQALLFSTGSAQQTRLVFQFPKPTWLENIATTRTGHLLTGIINKAPAELHVIDPFTASNSINTTLLHSFPGVNSIFGISEYAPDHFAVATGNYSPTTGPTAGTYAVWSVDVSHLSNHSTSATVKVRKIADVKDLSVINGVAALNEDAILLADSFAGSIIRLDIKSGKHKTVINHPSTAFAPMLGVNGLKVLHSTDPPTIYYTNTQLNATFSAPINRKTGKLIGNVTTVVENEVAPDDLAVTDDGMVFFARPFAGMFVRARAGEKAVVVAGAEGSSVLGGVTSVTLGRRYNDRGVAYVATMGGFNADGSYYAEGGKIVAVDLAAEVEV</sequence>
<gene>
    <name evidence="2" type="ORF">GRF29_19g2759190</name>
</gene>
<dbReference type="PANTHER" id="PTHR42060">
    <property type="entry name" value="NHL REPEAT-CONTAINING PROTEIN-RELATED"/>
    <property type="match status" value="1"/>
</dbReference>
<organism evidence="2 3">
    <name type="scientific">Pseudopithomyces chartarum</name>
    <dbReference type="NCBI Taxonomy" id="1892770"/>
    <lineage>
        <taxon>Eukaryota</taxon>
        <taxon>Fungi</taxon>
        <taxon>Dikarya</taxon>
        <taxon>Ascomycota</taxon>
        <taxon>Pezizomycotina</taxon>
        <taxon>Dothideomycetes</taxon>
        <taxon>Pleosporomycetidae</taxon>
        <taxon>Pleosporales</taxon>
        <taxon>Massarineae</taxon>
        <taxon>Didymosphaeriaceae</taxon>
        <taxon>Pseudopithomyces</taxon>
    </lineage>
</organism>
<evidence type="ECO:0000313" key="2">
    <source>
        <dbReference type="EMBL" id="KAK3215271.1"/>
    </source>
</evidence>